<evidence type="ECO:0000313" key="4">
    <source>
        <dbReference type="Proteomes" id="UP000550707"/>
    </source>
</evidence>
<gene>
    <name evidence="3" type="ORF">HJG59_009856</name>
</gene>
<reference evidence="3 4" key="1">
    <citation type="journal article" date="2020" name="Nature">
        <title>Six reference-quality genomes reveal evolution of bat adaptations.</title>
        <authorList>
            <person name="Jebb D."/>
            <person name="Huang Z."/>
            <person name="Pippel M."/>
            <person name="Hughes G.M."/>
            <person name="Lavrichenko K."/>
            <person name="Devanna P."/>
            <person name="Winkler S."/>
            <person name="Jermiin L.S."/>
            <person name="Skirmuntt E.C."/>
            <person name="Katzourakis A."/>
            <person name="Burkitt-Gray L."/>
            <person name="Ray D.A."/>
            <person name="Sullivan K.A.M."/>
            <person name="Roscito J.G."/>
            <person name="Kirilenko B.M."/>
            <person name="Davalos L.M."/>
            <person name="Corthals A.P."/>
            <person name="Power M.L."/>
            <person name="Jones G."/>
            <person name="Ransome R.D."/>
            <person name="Dechmann D.K.N."/>
            <person name="Locatelli A.G."/>
            <person name="Puechmaille S.J."/>
            <person name="Fedrigo O."/>
            <person name="Jarvis E.D."/>
            <person name="Hiller M."/>
            <person name="Vernes S.C."/>
            <person name="Myers E.W."/>
            <person name="Teeling E.C."/>
        </authorList>
    </citation>
    <scope>NUCLEOTIDE SEQUENCE [LARGE SCALE GENOMIC DNA]</scope>
    <source>
        <strain evidence="3">MMolMol1</strain>
        <tissue evidence="3">Muscle</tissue>
    </source>
</reference>
<feature type="region of interest" description="Disordered" evidence="1">
    <location>
        <begin position="49"/>
        <end position="128"/>
    </location>
</feature>
<keyword evidence="2" id="KW-1133">Transmembrane helix</keyword>
<dbReference type="AlphaFoldDB" id="A0A7J8C8C9"/>
<dbReference type="EMBL" id="JACASF010000021">
    <property type="protein sequence ID" value="KAF6407145.1"/>
    <property type="molecule type" value="Genomic_DNA"/>
</dbReference>
<proteinExistence type="predicted"/>
<feature type="region of interest" description="Disordered" evidence="1">
    <location>
        <begin position="145"/>
        <end position="170"/>
    </location>
</feature>
<feature type="transmembrane region" description="Helical" evidence="2">
    <location>
        <begin position="15"/>
        <end position="39"/>
    </location>
</feature>
<feature type="compositionally biased region" description="Polar residues" evidence="1">
    <location>
        <begin position="94"/>
        <end position="105"/>
    </location>
</feature>
<evidence type="ECO:0000256" key="2">
    <source>
        <dbReference type="SAM" id="Phobius"/>
    </source>
</evidence>
<evidence type="ECO:0000313" key="3">
    <source>
        <dbReference type="EMBL" id="KAF6407145.1"/>
    </source>
</evidence>
<name>A0A7J8C8C9_MOLMO</name>
<protein>
    <submittedName>
        <fullName evidence="3">Uncharacterized protein</fullName>
    </submittedName>
</protein>
<dbReference type="Proteomes" id="UP000550707">
    <property type="component" value="Unassembled WGS sequence"/>
</dbReference>
<sequence length="170" mass="19251">MSIVHAIDPFNGLPWYQYVPIGISVALILLLLLLFFLFLQYQRQSKHRASDAVIKNPEPEENMELDPQSRHDEDPDEVTYAQVNPSRSRPRQRIGSSSFSQSKEFLNTKVKQEENDRQMGSQAVASDAPQDVTYAHLNLLAFRQETNAPPSFPSEKPPDEPSVYAALATH</sequence>
<evidence type="ECO:0000256" key="1">
    <source>
        <dbReference type="SAM" id="MobiDB-lite"/>
    </source>
</evidence>
<keyword evidence="4" id="KW-1185">Reference proteome</keyword>
<organism evidence="3 4">
    <name type="scientific">Molossus molossus</name>
    <name type="common">Pallas' mastiff bat</name>
    <name type="synonym">Vespertilio molossus</name>
    <dbReference type="NCBI Taxonomy" id="27622"/>
    <lineage>
        <taxon>Eukaryota</taxon>
        <taxon>Metazoa</taxon>
        <taxon>Chordata</taxon>
        <taxon>Craniata</taxon>
        <taxon>Vertebrata</taxon>
        <taxon>Euteleostomi</taxon>
        <taxon>Mammalia</taxon>
        <taxon>Eutheria</taxon>
        <taxon>Laurasiatheria</taxon>
        <taxon>Chiroptera</taxon>
        <taxon>Yangochiroptera</taxon>
        <taxon>Molossidae</taxon>
        <taxon>Molossus</taxon>
    </lineage>
</organism>
<dbReference type="InParanoid" id="A0A7J8C8C9"/>
<keyword evidence="2" id="KW-0472">Membrane</keyword>
<keyword evidence="2" id="KW-0812">Transmembrane</keyword>
<comment type="caution">
    <text evidence="3">The sequence shown here is derived from an EMBL/GenBank/DDBJ whole genome shotgun (WGS) entry which is preliminary data.</text>
</comment>
<accession>A0A7J8C8C9</accession>